<comment type="caution">
    <text evidence="9">The sequence shown here is derived from an EMBL/GenBank/DDBJ whole genome shotgun (WGS) entry which is preliminary data.</text>
</comment>
<sequence>MKRKLKIPFDTLIGLIGLFLIWQFLYYFIDHPVIPEPIKTIRLFIQLFPILLPHIFSSLLRILTAILISFLIGVPLGIWIGASKWADRLLSPLLYLIYPIPKVAFLPVFMLLYGLGDASKISLIVWIIVFQLILSVRDGITQIDQSYYQVMLMMHASKWQIFIYLLCPAIIPQIISGLRVCIGIAVASLFFAENYATKYGLGYYIMNAWSVIDYSAMFCGILALCLLGFLLFKLIDILERFLAPWNKPTL</sequence>
<protein>
    <submittedName>
        <fullName evidence="9">ABC transporter permease subunit</fullName>
    </submittedName>
</protein>
<dbReference type="SUPFAM" id="SSF161098">
    <property type="entry name" value="MetI-like"/>
    <property type="match status" value="1"/>
</dbReference>
<name>A0ABR7TF08_9LACT</name>
<keyword evidence="5 7" id="KW-1133">Transmembrane helix</keyword>
<feature type="transmembrane region" description="Helical" evidence="7">
    <location>
        <begin position="211"/>
        <end position="232"/>
    </location>
</feature>
<keyword evidence="3" id="KW-1003">Cell membrane</keyword>
<feature type="transmembrane region" description="Helical" evidence="7">
    <location>
        <begin position="93"/>
        <end position="115"/>
    </location>
</feature>
<dbReference type="Pfam" id="PF00528">
    <property type="entry name" value="BPD_transp_1"/>
    <property type="match status" value="1"/>
</dbReference>
<dbReference type="RefSeq" id="WP_051932742.1">
    <property type="nucleotide sequence ID" value="NZ_WNJQ01000009.1"/>
</dbReference>
<feature type="transmembrane region" description="Helical" evidence="7">
    <location>
        <begin position="12"/>
        <end position="29"/>
    </location>
</feature>
<gene>
    <name evidence="9" type="ORF">GLO26_09435</name>
</gene>
<keyword evidence="4 7" id="KW-0812">Transmembrane</keyword>
<keyword evidence="6 7" id="KW-0472">Membrane</keyword>
<dbReference type="PANTHER" id="PTHR30151:SF20">
    <property type="entry name" value="ABC TRANSPORTER PERMEASE PROTEIN HI_0355-RELATED"/>
    <property type="match status" value="1"/>
</dbReference>
<dbReference type="InterPro" id="IPR035906">
    <property type="entry name" value="MetI-like_sf"/>
</dbReference>
<feature type="domain" description="ABC transmembrane type-1" evidence="8">
    <location>
        <begin position="55"/>
        <end position="239"/>
    </location>
</feature>
<reference evidence="9 10" key="1">
    <citation type="journal article" date="2020" name="Microorganisms">
        <title>New Insight into Antimicrobial Compounds from Food and Marine-Sourced Carnobacterium Species through Phenotype and Genome Analyses.</title>
        <authorList>
            <person name="Begrem S."/>
            <person name="Ivaniuk F."/>
            <person name="Gigout-Chevalier F."/>
            <person name="Kolypczuk L."/>
            <person name="Bonnetot S."/>
            <person name="Leroi F."/>
            <person name="Grovel O."/>
            <person name="Delbarre-Ladrat C."/>
            <person name="Passerini D."/>
        </authorList>
    </citation>
    <scope>NUCLEOTIDE SEQUENCE [LARGE SCALE GENOMIC DNA]</scope>
    <source>
        <strain evidence="9 10">MIP2551</strain>
    </source>
</reference>
<evidence type="ECO:0000256" key="6">
    <source>
        <dbReference type="ARBA" id="ARBA00023136"/>
    </source>
</evidence>
<organism evidence="9 10">
    <name type="scientific">Carnobacterium inhibens</name>
    <dbReference type="NCBI Taxonomy" id="147709"/>
    <lineage>
        <taxon>Bacteria</taxon>
        <taxon>Bacillati</taxon>
        <taxon>Bacillota</taxon>
        <taxon>Bacilli</taxon>
        <taxon>Lactobacillales</taxon>
        <taxon>Carnobacteriaceae</taxon>
        <taxon>Carnobacterium</taxon>
    </lineage>
</organism>
<evidence type="ECO:0000259" key="8">
    <source>
        <dbReference type="PROSITE" id="PS50928"/>
    </source>
</evidence>
<dbReference type="PANTHER" id="PTHR30151">
    <property type="entry name" value="ALKANE SULFONATE ABC TRANSPORTER-RELATED, MEMBRANE SUBUNIT"/>
    <property type="match status" value="1"/>
</dbReference>
<dbReference type="Gene3D" id="1.10.3720.10">
    <property type="entry name" value="MetI-like"/>
    <property type="match status" value="1"/>
</dbReference>
<evidence type="ECO:0000256" key="4">
    <source>
        <dbReference type="ARBA" id="ARBA00022692"/>
    </source>
</evidence>
<evidence type="ECO:0000256" key="2">
    <source>
        <dbReference type="ARBA" id="ARBA00022448"/>
    </source>
</evidence>
<feature type="transmembrane region" description="Helical" evidence="7">
    <location>
        <begin position="59"/>
        <end position="81"/>
    </location>
</feature>
<dbReference type="PROSITE" id="PS50928">
    <property type="entry name" value="ABC_TM1"/>
    <property type="match status" value="1"/>
</dbReference>
<dbReference type="CDD" id="cd06261">
    <property type="entry name" value="TM_PBP2"/>
    <property type="match status" value="1"/>
</dbReference>
<comment type="subcellular location">
    <subcellularLocation>
        <location evidence="1 7">Cell membrane</location>
        <topology evidence="1 7">Multi-pass membrane protein</topology>
    </subcellularLocation>
</comment>
<proteinExistence type="inferred from homology"/>
<feature type="transmembrane region" description="Helical" evidence="7">
    <location>
        <begin position="121"/>
        <end position="140"/>
    </location>
</feature>
<accession>A0ABR7TF08</accession>
<dbReference type="Proteomes" id="UP000638836">
    <property type="component" value="Unassembled WGS sequence"/>
</dbReference>
<evidence type="ECO:0000256" key="5">
    <source>
        <dbReference type="ARBA" id="ARBA00022989"/>
    </source>
</evidence>
<evidence type="ECO:0000256" key="7">
    <source>
        <dbReference type="RuleBase" id="RU363032"/>
    </source>
</evidence>
<dbReference type="InterPro" id="IPR000515">
    <property type="entry name" value="MetI-like"/>
</dbReference>
<keyword evidence="2 7" id="KW-0813">Transport</keyword>
<keyword evidence="10" id="KW-1185">Reference proteome</keyword>
<evidence type="ECO:0000313" key="9">
    <source>
        <dbReference type="EMBL" id="MBC9826028.1"/>
    </source>
</evidence>
<feature type="transmembrane region" description="Helical" evidence="7">
    <location>
        <begin position="161"/>
        <end position="191"/>
    </location>
</feature>
<comment type="similarity">
    <text evidence="7">Belongs to the binding-protein-dependent transport system permease family.</text>
</comment>
<dbReference type="EMBL" id="WNJQ01000009">
    <property type="protein sequence ID" value="MBC9826028.1"/>
    <property type="molecule type" value="Genomic_DNA"/>
</dbReference>
<evidence type="ECO:0000256" key="3">
    <source>
        <dbReference type="ARBA" id="ARBA00022475"/>
    </source>
</evidence>
<evidence type="ECO:0000313" key="10">
    <source>
        <dbReference type="Proteomes" id="UP000638836"/>
    </source>
</evidence>
<evidence type="ECO:0000256" key="1">
    <source>
        <dbReference type="ARBA" id="ARBA00004651"/>
    </source>
</evidence>